<feature type="domain" description="HicB-like antitoxin of toxin-antitoxin system" evidence="1">
    <location>
        <begin position="7"/>
        <end position="66"/>
    </location>
</feature>
<dbReference type="InterPro" id="IPR051404">
    <property type="entry name" value="TA_system_antitoxin"/>
</dbReference>
<dbReference type="SUPFAM" id="SSF143100">
    <property type="entry name" value="TTHA1013/TTHA0281-like"/>
    <property type="match status" value="1"/>
</dbReference>
<dbReference type="PANTHER" id="PTHR34504:SF2">
    <property type="entry name" value="UPF0150 PROTEIN SSL0259"/>
    <property type="match status" value="1"/>
</dbReference>
<dbReference type="InterPro" id="IPR035069">
    <property type="entry name" value="TTHA1013/TTHA0281-like"/>
</dbReference>
<dbReference type="EMBL" id="CP003944">
    <property type="protein sequence ID" value="AFZ48988.1"/>
    <property type="molecule type" value="Genomic_DNA"/>
</dbReference>
<organism evidence="2 3">
    <name type="scientific">Dactylococcopsis salina (strain PCC 8305)</name>
    <name type="common">Myxobactron salinum</name>
    <dbReference type="NCBI Taxonomy" id="13035"/>
    <lineage>
        <taxon>Bacteria</taxon>
        <taxon>Bacillati</taxon>
        <taxon>Cyanobacteriota</taxon>
        <taxon>Cyanophyceae</taxon>
        <taxon>Nodosilineales</taxon>
        <taxon>Cymatolegaceae</taxon>
        <taxon>Dactylococcopsis</taxon>
    </lineage>
</organism>
<dbReference type="PANTHER" id="PTHR34504">
    <property type="entry name" value="ANTITOXIN HICB"/>
    <property type="match status" value="1"/>
</dbReference>
<gene>
    <name evidence="2" type="ORF">Dacsa_0174</name>
</gene>
<evidence type="ECO:0000313" key="3">
    <source>
        <dbReference type="Proteomes" id="UP000010482"/>
    </source>
</evidence>
<reference evidence="2" key="1">
    <citation type="submission" date="2012-04" db="EMBL/GenBank/DDBJ databases">
        <title>Finished genome of Dactylococcopsis salina PCC 8305.</title>
        <authorList>
            <consortium name="US DOE Joint Genome Institute"/>
            <person name="Gugger M."/>
            <person name="Coursin T."/>
            <person name="Rippka R."/>
            <person name="Tandeau De Marsac N."/>
            <person name="Huntemann M."/>
            <person name="Wei C.-L."/>
            <person name="Han J."/>
            <person name="Detter J.C."/>
            <person name="Han C."/>
            <person name="Tapia R."/>
            <person name="Daligault H."/>
            <person name="Chen A."/>
            <person name="Krypides N."/>
            <person name="Mavromatis K."/>
            <person name="Markowitz V."/>
            <person name="Szeto E."/>
            <person name="Ivanova N."/>
            <person name="Ovchinnikova G."/>
            <person name="Pagani I."/>
            <person name="Pati A."/>
            <person name="Goodwin L."/>
            <person name="Peters L."/>
            <person name="Pitluck S."/>
            <person name="Woyke T."/>
            <person name="Kerfeld C."/>
        </authorList>
    </citation>
    <scope>NUCLEOTIDE SEQUENCE [LARGE SCALE GENOMIC DNA]</scope>
    <source>
        <strain evidence="2">PCC 8305</strain>
    </source>
</reference>
<dbReference type="OrthoDB" id="5419659at2"/>
<keyword evidence="3" id="KW-1185">Reference proteome</keyword>
<dbReference type="InterPro" id="IPR031807">
    <property type="entry name" value="HicB-like"/>
</dbReference>
<name>K9YS93_DACS8</name>
<dbReference type="Proteomes" id="UP000010482">
    <property type="component" value="Chromosome"/>
</dbReference>
<dbReference type="HOGENOM" id="CLU_114047_2_2_3"/>
<evidence type="ECO:0000259" key="1">
    <source>
        <dbReference type="Pfam" id="PF15919"/>
    </source>
</evidence>
<proteinExistence type="predicted"/>
<sequence>MNRQQQYTVILEKGASSYGAYVPDLLGCVAVGETKEEVIALIQEAIELHLEDLVETGQNLPEPCSSSEVVIVKAR</sequence>
<dbReference type="RefSeq" id="WP_015228001.1">
    <property type="nucleotide sequence ID" value="NC_019780.1"/>
</dbReference>
<dbReference type="Gene3D" id="3.30.160.250">
    <property type="match status" value="1"/>
</dbReference>
<accession>K9YS93</accession>
<protein>
    <recommendedName>
        <fullName evidence="1">HicB-like antitoxin of toxin-antitoxin system domain-containing protein</fullName>
    </recommendedName>
</protein>
<dbReference type="KEGG" id="dsl:Dacsa_0174"/>
<dbReference type="eggNOG" id="COG1598">
    <property type="taxonomic scope" value="Bacteria"/>
</dbReference>
<evidence type="ECO:0000313" key="2">
    <source>
        <dbReference type="EMBL" id="AFZ48988.1"/>
    </source>
</evidence>
<dbReference type="AlphaFoldDB" id="K9YS93"/>
<dbReference type="Pfam" id="PF15919">
    <property type="entry name" value="HicB_lk_antitox"/>
    <property type="match status" value="1"/>
</dbReference>
<dbReference type="STRING" id="13035.Dacsa_0174"/>